<keyword evidence="2" id="KW-0472">Membrane</keyword>
<comment type="caution">
    <text evidence="4">The sequence shown here is derived from an EMBL/GenBank/DDBJ whole genome shotgun (WGS) entry which is preliminary data.</text>
</comment>
<feature type="transmembrane region" description="Helical" evidence="2">
    <location>
        <begin position="328"/>
        <end position="347"/>
    </location>
</feature>
<dbReference type="Proteomes" id="UP001344658">
    <property type="component" value="Unassembled WGS sequence"/>
</dbReference>
<feature type="transmembrane region" description="Helical" evidence="2">
    <location>
        <begin position="393"/>
        <end position="411"/>
    </location>
</feature>
<dbReference type="EMBL" id="JAZEWV010000002">
    <property type="protein sequence ID" value="MEE4541329.1"/>
    <property type="molecule type" value="Genomic_DNA"/>
</dbReference>
<dbReference type="InterPro" id="IPR010619">
    <property type="entry name" value="ThrE-like_N"/>
</dbReference>
<feature type="transmembrane region" description="Helical" evidence="2">
    <location>
        <begin position="354"/>
        <end position="373"/>
    </location>
</feature>
<name>A0ABU7P691_9ACTN</name>
<reference evidence="4 5" key="1">
    <citation type="submission" date="2023-12" db="EMBL/GenBank/DDBJ databases">
        <title>Streptomyces sp. V4-01.</title>
        <authorList>
            <person name="Somphong A."/>
            <person name="Phongsopitanun W."/>
        </authorList>
    </citation>
    <scope>NUCLEOTIDE SEQUENCE [LARGE SCALE GENOMIC DNA]</scope>
    <source>
        <strain evidence="4 5">V4-01</strain>
    </source>
</reference>
<feature type="transmembrane region" description="Helical" evidence="2">
    <location>
        <begin position="240"/>
        <end position="260"/>
    </location>
</feature>
<proteinExistence type="inferred from homology"/>
<organism evidence="4 5">
    <name type="scientific">Actinacidiphila polyblastidii</name>
    <dbReference type="NCBI Taxonomy" id="3110430"/>
    <lineage>
        <taxon>Bacteria</taxon>
        <taxon>Bacillati</taxon>
        <taxon>Actinomycetota</taxon>
        <taxon>Actinomycetes</taxon>
        <taxon>Kitasatosporales</taxon>
        <taxon>Streptomycetaceae</taxon>
        <taxon>Actinacidiphila</taxon>
    </lineage>
</organism>
<gene>
    <name evidence="4" type="ORF">V2S66_05025</name>
</gene>
<keyword evidence="5" id="KW-1185">Reference proteome</keyword>
<sequence>MTGPAAAADRGQERHQEATEFLTRLTRVLLRTSGEGAEQIERSVRSAAAVYGATADLVVVLDGATVTVASQGRTTTKAVREFPEAFRMDQVVALKPLLADIAAGRLDVAEADRRLTAIESARPPYPGWLKLVGIVLFAVGFAPLMQPTWYEVWTTAVLGAGTASLAAAAERLPRLATVLPLVAAAAVSLVTLEAFARTPAHGGPVLLMLPALFYFVPGDYLSAATAEMAAGFLTTGAIRLVYAVFLLIQLYLGVILGLVITGRSRHALFDVAAHGDLPRWALFLAWIVFTVGTVLAFAVPARLTGPLLALVYVTVGVQAGFTELVGEVGGTFAAAVVLGGLATWLAARPAWPPRIVLLLPGFFTLTVGSLGMRGLTAVAGGYPIQGFHDLTKMITLVTAIAAGLLLGAVIARRPATGP</sequence>
<dbReference type="PANTHER" id="PTHR31082:SF4">
    <property type="entry name" value="PHEROMONE-REGULATED MEMBRANE PROTEIN 10"/>
    <property type="match status" value="1"/>
</dbReference>
<feature type="transmembrane region" description="Helical" evidence="2">
    <location>
        <begin position="152"/>
        <end position="169"/>
    </location>
</feature>
<feature type="transmembrane region" description="Helical" evidence="2">
    <location>
        <begin position="128"/>
        <end position="146"/>
    </location>
</feature>
<feature type="transmembrane region" description="Helical" evidence="2">
    <location>
        <begin position="306"/>
        <end position="322"/>
    </location>
</feature>
<dbReference type="InterPro" id="IPR051361">
    <property type="entry name" value="ThrE/Ser_Exporter"/>
</dbReference>
<feature type="transmembrane region" description="Helical" evidence="2">
    <location>
        <begin position="176"/>
        <end position="196"/>
    </location>
</feature>
<protein>
    <submittedName>
        <fullName evidence="4">Threonine/serine exporter family protein</fullName>
    </submittedName>
</protein>
<keyword evidence="2" id="KW-1133">Transmembrane helix</keyword>
<dbReference type="RefSeq" id="WP_330793197.1">
    <property type="nucleotide sequence ID" value="NZ_JAZEWV010000002.1"/>
</dbReference>
<evidence type="ECO:0000259" key="3">
    <source>
        <dbReference type="Pfam" id="PF06738"/>
    </source>
</evidence>
<evidence type="ECO:0000313" key="4">
    <source>
        <dbReference type="EMBL" id="MEE4541329.1"/>
    </source>
</evidence>
<evidence type="ECO:0000256" key="1">
    <source>
        <dbReference type="ARBA" id="ARBA00034125"/>
    </source>
</evidence>
<evidence type="ECO:0000256" key="2">
    <source>
        <dbReference type="SAM" id="Phobius"/>
    </source>
</evidence>
<dbReference type="PANTHER" id="PTHR31082">
    <property type="entry name" value="PHEROMONE-REGULATED MEMBRANE PROTEIN 10"/>
    <property type="match status" value="1"/>
</dbReference>
<dbReference type="Pfam" id="PF06738">
    <property type="entry name" value="ThrE"/>
    <property type="match status" value="1"/>
</dbReference>
<feature type="transmembrane region" description="Helical" evidence="2">
    <location>
        <begin position="280"/>
        <end position="299"/>
    </location>
</feature>
<feature type="domain" description="Threonine/serine exporter-like N-terminal" evidence="3">
    <location>
        <begin position="21"/>
        <end position="260"/>
    </location>
</feature>
<keyword evidence="2" id="KW-0812">Transmembrane</keyword>
<accession>A0ABU7P691</accession>
<feature type="transmembrane region" description="Helical" evidence="2">
    <location>
        <begin position="211"/>
        <end position="233"/>
    </location>
</feature>
<comment type="similarity">
    <text evidence="1">Belongs to the ThrE exporter (TC 2.A.79) family.</text>
</comment>
<evidence type="ECO:0000313" key="5">
    <source>
        <dbReference type="Proteomes" id="UP001344658"/>
    </source>
</evidence>